<dbReference type="STRING" id="684364.F4P7I0"/>
<proteinExistence type="predicted"/>
<dbReference type="AlphaFoldDB" id="F4P7I0"/>
<reference evidence="2 3" key="1">
    <citation type="submission" date="2009-12" db="EMBL/GenBank/DDBJ databases">
        <title>The draft genome of Batrachochytrium dendrobatidis.</title>
        <authorList>
            <consortium name="US DOE Joint Genome Institute (JGI-PGF)"/>
            <person name="Kuo A."/>
            <person name="Salamov A."/>
            <person name="Schmutz J."/>
            <person name="Lucas S."/>
            <person name="Pitluck S."/>
            <person name="Rosenblum E."/>
            <person name="Stajich J."/>
            <person name="Eisen M."/>
            <person name="Grigoriev I.V."/>
        </authorList>
    </citation>
    <scope>NUCLEOTIDE SEQUENCE [LARGE SCALE GENOMIC DNA]</scope>
    <source>
        <strain evidence="3">JAM81 / FGSC 10211</strain>
    </source>
</reference>
<name>F4P7I0_BATDJ</name>
<dbReference type="InterPro" id="IPR001180">
    <property type="entry name" value="CNH_dom"/>
</dbReference>
<evidence type="ECO:0000313" key="2">
    <source>
        <dbReference type="EMBL" id="EGF78948.1"/>
    </source>
</evidence>
<feature type="domain" description="CNH" evidence="1">
    <location>
        <begin position="2"/>
        <end position="179"/>
    </location>
</feature>
<protein>
    <submittedName>
        <fullName evidence="2">Expressed protein</fullName>
    </submittedName>
</protein>
<organism evidence="2 3">
    <name type="scientific">Batrachochytrium dendrobatidis (strain JAM81 / FGSC 10211)</name>
    <name type="common">Frog chytrid fungus</name>
    <dbReference type="NCBI Taxonomy" id="684364"/>
    <lineage>
        <taxon>Eukaryota</taxon>
        <taxon>Fungi</taxon>
        <taxon>Fungi incertae sedis</taxon>
        <taxon>Chytridiomycota</taxon>
        <taxon>Chytridiomycota incertae sedis</taxon>
        <taxon>Chytridiomycetes</taxon>
        <taxon>Rhizophydiales</taxon>
        <taxon>Rhizophydiales incertae sedis</taxon>
        <taxon>Batrachochytrium</taxon>
    </lineage>
</organism>
<dbReference type="Pfam" id="PF00780">
    <property type="entry name" value="CNH"/>
    <property type="match status" value="1"/>
</dbReference>
<dbReference type="HOGENOM" id="CLU_1261276_0_0_1"/>
<dbReference type="RefSeq" id="XP_006680449.1">
    <property type="nucleotide sequence ID" value="XM_006680386.1"/>
</dbReference>
<dbReference type="Proteomes" id="UP000007241">
    <property type="component" value="Unassembled WGS sequence"/>
</dbReference>
<dbReference type="InParanoid" id="F4P7I0"/>
<dbReference type="GeneID" id="18241335"/>
<dbReference type="EMBL" id="GL882887">
    <property type="protein sequence ID" value="EGF78948.1"/>
    <property type="molecule type" value="Genomic_DNA"/>
</dbReference>
<gene>
    <name evidence="2" type="ORF">BATDEDRAFT_37215</name>
</gene>
<accession>F4P7I0</accession>
<keyword evidence="3" id="KW-1185">Reference proteome</keyword>
<evidence type="ECO:0000259" key="1">
    <source>
        <dbReference type="Pfam" id="PF00780"/>
    </source>
</evidence>
<sequence length="219" mass="24538">MKETKGCDQYHITRTRTSVYLCVSMPRSVMVMKWAPHPFNKFMKLKEIPMDIKPKIMDICESKSGEVQLYVDAGASLRVYDFQNVTVEEVTAHGVTADQLGSPVRGVLLNDVFAVCYTNMALLHSLESSKDTYATLTWRNPLTFAARLSDDFLVAGSTTVVDVINSVTGKMVHVFETKKDKIRSLELLVARGNKLYLFAEEEKDGSRTAAVILIEVSYV</sequence>
<dbReference type="OMA" id="PQPFNKF"/>
<evidence type="ECO:0000313" key="3">
    <source>
        <dbReference type="Proteomes" id="UP000007241"/>
    </source>
</evidence>
<dbReference type="OrthoDB" id="8693905at2759"/>